<keyword evidence="9" id="KW-0256">Endoplasmic reticulum</keyword>
<reference evidence="17" key="1">
    <citation type="submission" date="2021-03" db="EMBL/GenBank/DDBJ databases">
        <title>Draft genome sequence of rust myrtle Austropuccinia psidii MF-1, a brazilian biotype.</title>
        <authorList>
            <person name="Quecine M.C."/>
            <person name="Pachon D.M.R."/>
            <person name="Bonatelli M.L."/>
            <person name="Correr F.H."/>
            <person name="Franceschini L.M."/>
            <person name="Leite T.F."/>
            <person name="Margarido G.R.A."/>
            <person name="Almeida C.A."/>
            <person name="Ferrarezi J.A."/>
            <person name="Labate C.A."/>
        </authorList>
    </citation>
    <scope>NUCLEOTIDE SEQUENCE</scope>
    <source>
        <strain evidence="17">MF-1</strain>
    </source>
</reference>
<dbReference type="Gene3D" id="2.170.130.20">
    <property type="entry name" value="LCCL-like domain"/>
    <property type="match status" value="1"/>
</dbReference>
<keyword evidence="8 15" id="KW-0812">Transmembrane</keyword>
<keyword evidence="10 15" id="KW-1133">Transmembrane helix</keyword>
<dbReference type="SMART" id="SM00603">
    <property type="entry name" value="LCCL"/>
    <property type="match status" value="1"/>
</dbReference>
<evidence type="ECO:0000256" key="15">
    <source>
        <dbReference type="SAM" id="Phobius"/>
    </source>
</evidence>
<feature type="transmembrane region" description="Helical" evidence="15">
    <location>
        <begin position="363"/>
        <end position="382"/>
    </location>
</feature>
<dbReference type="Pfam" id="PF03815">
    <property type="entry name" value="LCCL"/>
    <property type="match status" value="1"/>
</dbReference>
<dbReference type="Proteomes" id="UP000765509">
    <property type="component" value="Unassembled WGS sequence"/>
</dbReference>
<feature type="transmembrane region" description="Helical" evidence="15">
    <location>
        <begin position="131"/>
        <end position="151"/>
    </location>
</feature>
<evidence type="ECO:0000256" key="8">
    <source>
        <dbReference type="ARBA" id="ARBA00022692"/>
    </source>
</evidence>
<dbReference type="InterPro" id="IPR036609">
    <property type="entry name" value="LCCL_sf"/>
</dbReference>
<dbReference type="AlphaFoldDB" id="A0A9Q3GR92"/>
<feature type="transmembrane region" description="Helical" evidence="15">
    <location>
        <begin position="735"/>
        <end position="757"/>
    </location>
</feature>
<dbReference type="InterPro" id="IPR004043">
    <property type="entry name" value="LCCL"/>
</dbReference>
<keyword evidence="5" id="KW-0337">GPI-anchor biosynthesis</keyword>
<keyword evidence="7" id="KW-0808">Transferase</keyword>
<comment type="similarity">
    <text evidence="3">Belongs to the PIGM family.</text>
</comment>
<dbReference type="PANTHER" id="PTHR12886:SF0">
    <property type="entry name" value="GPI MANNOSYLTRANSFERASE 1"/>
    <property type="match status" value="1"/>
</dbReference>
<dbReference type="OrthoDB" id="1741594at2759"/>
<evidence type="ECO:0000256" key="11">
    <source>
        <dbReference type="ARBA" id="ARBA00023136"/>
    </source>
</evidence>
<evidence type="ECO:0000313" key="17">
    <source>
        <dbReference type="EMBL" id="MBW0476169.1"/>
    </source>
</evidence>
<evidence type="ECO:0000256" key="13">
    <source>
        <dbReference type="ARBA" id="ARBA00030167"/>
    </source>
</evidence>
<protein>
    <recommendedName>
        <fullName evidence="4">GPI mannosyltransferase 1</fullName>
    </recommendedName>
    <alternativeName>
        <fullName evidence="14">GPI mannosyltransferase I</fullName>
    </alternativeName>
    <alternativeName>
        <fullName evidence="13">Glycosylphosphatidylinositol-anchor biosynthesis protein 14</fullName>
    </alternativeName>
</protein>
<evidence type="ECO:0000256" key="1">
    <source>
        <dbReference type="ARBA" id="ARBA00004477"/>
    </source>
</evidence>
<feature type="domain" description="LCCL" evidence="16">
    <location>
        <begin position="532"/>
        <end position="634"/>
    </location>
</feature>
<evidence type="ECO:0000259" key="16">
    <source>
        <dbReference type="PROSITE" id="PS50820"/>
    </source>
</evidence>
<organism evidence="17 18">
    <name type="scientific">Austropuccinia psidii MF-1</name>
    <dbReference type="NCBI Taxonomy" id="1389203"/>
    <lineage>
        <taxon>Eukaryota</taxon>
        <taxon>Fungi</taxon>
        <taxon>Dikarya</taxon>
        <taxon>Basidiomycota</taxon>
        <taxon>Pucciniomycotina</taxon>
        <taxon>Pucciniomycetes</taxon>
        <taxon>Pucciniales</taxon>
        <taxon>Sphaerophragmiaceae</taxon>
        <taxon>Austropuccinia</taxon>
    </lineage>
</organism>
<feature type="transmembrane region" description="Helical" evidence="15">
    <location>
        <begin position="394"/>
        <end position="414"/>
    </location>
</feature>
<evidence type="ECO:0000256" key="9">
    <source>
        <dbReference type="ARBA" id="ARBA00022824"/>
    </source>
</evidence>
<dbReference type="GO" id="GO:0051751">
    <property type="term" value="F:alpha-1,4-mannosyltransferase activity"/>
    <property type="evidence" value="ECO:0007669"/>
    <property type="project" value="InterPro"/>
</dbReference>
<dbReference type="PROSITE" id="PS50820">
    <property type="entry name" value="LCCL"/>
    <property type="match status" value="1"/>
</dbReference>
<evidence type="ECO:0000256" key="7">
    <source>
        <dbReference type="ARBA" id="ARBA00022679"/>
    </source>
</evidence>
<dbReference type="InterPro" id="IPR007704">
    <property type="entry name" value="PIG-M"/>
</dbReference>
<evidence type="ECO:0000256" key="5">
    <source>
        <dbReference type="ARBA" id="ARBA00022502"/>
    </source>
</evidence>
<comment type="subcellular location">
    <subcellularLocation>
        <location evidence="1">Endoplasmic reticulum membrane</location>
        <topology evidence="1">Multi-pass membrane protein</topology>
    </subcellularLocation>
</comment>
<evidence type="ECO:0000256" key="2">
    <source>
        <dbReference type="ARBA" id="ARBA00004687"/>
    </source>
</evidence>
<gene>
    <name evidence="17" type="ORF">O181_015884</name>
</gene>
<keyword evidence="11 15" id="KW-0472">Membrane</keyword>
<dbReference type="GO" id="GO:0006506">
    <property type="term" value="P:GPI anchor biosynthetic process"/>
    <property type="evidence" value="ECO:0007669"/>
    <property type="project" value="UniProtKB-KW"/>
</dbReference>
<dbReference type="Pfam" id="PF05007">
    <property type="entry name" value="Mannosyl_trans"/>
    <property type="match status" value="1"/>
</dbReference>
<evidence type="ECO:0000313" key="18">
    <source>
        <dbReference type="Proteomes" id="UP000765509"/>
    </source>
</evidence>
<comment type="caution">
    <text evidence="17">The sequence shown here is derived from an EMBL/GenBank/DDBJ whole genome shotgun (WGS) entry which is preliminary data.</text>
</comment>
<evidence type="ECO:0000256" key="14">
    <source>
        <dbReference type="ARBA" id="ARBA00032997"/>
    </source>
</evidence>
<evidence type="ECO:0000256" key="10">
    <source>
        <dbReference type="ARBA" id="ARBA00022989"/>
    </source>
</evidence>
<dbReference type="GO" id="GO:0005789">
    <property type="term" value="C:endoplasmic reticulum membrane"/>
    <property type="evidence" value="ECO:0007669"/>
    <property type="project" value="UniProtKB-SubCell"/>
</dbReference>
<keyword evidence="6" id="KW-0328">Glycosyltransferase</keyword>
<accession>A0A9Q3GR92</accession>
<name>A0A9Q3GR92_9BASI</name>
<evidence type="ECO:0000256" key="6">
    <source>
        <dbReference type="ARBA" id="ARBA00022676"/>
    </source>
</evidence>
<evidence type="ECO:0000256" key="4">
    <source>
        <dbReference type="ARBA" id="ARBA00013797"/>
    </source>
</evidence>
<feature type="transmembrane region" description="Helical" evidence="15">
    <location>
        <begin position="803"/>
        <end position="823"/>
    </location>
</feature>
<feature type="transmembrane region" description="Helical" evidence="15">
    <location>
        <begin position="185"/>
        <end position="205"/>
    </location>
</feature>
<evidence type="ECO:0000256" key="3">
    <source>
        <dbReference type="ARBA" id="ARBA00011071"/>
    </source>
</evidence>
<dbReference type="GO" id="GO:0004376">
    <property type="term" value="F:GPI mannosyltransferase activity"/>
    <property type="evidence" value="ECO:0007669"/>
    <property type="project" value="InterPro"/>
</dbReference>
<dbReference type="EMBL" id="AVOT02004368">
    <property type="protein sequence ID" value="MBW0476169.1"/>
    <property type="molecule type" value="Genomic_DNA"/>
</dbReference>
<dbReference type="GO" id="GO:1990529">
    <property type="term" value="C:glycosylphosphatidylinositol-mannosyltransferase I complex"/>
    <property type="evidence" value="ECO:0007669"/>
    <property type="project" value="TreeGrafter"/>
</dbReference>
<comment type="pathway">
    <text evidence="2">Glycolipid biosynthesis; glycosylphosphatidylinositol-anchor biosynthesis.</text>
</comment>
<feature type="transmembrane region" description="Helical" evidence="15">
    <location>
        <begin position="703"/>
        <end position="723"/>
    </location>
</feature>
<keyword evidence="18" id="KW-1185">Reference proteome</keyword>
<sequence length="974" mass="110112">MLRCNRTLNQFKASIERISQVILKRLSCYIDFGSKNVVFCSSAGINLSYSWLDIDYHVFSDAARAILSPDPTKPSSLFGSPYDRATYRYTPLLALLLTPNELLHPCWGKLLFSTSDLMIGMLLYRLSPTKLGSLNHIWAVTGIWLLNPFVINISTRGSSEALLGLVVVGFLYLSERKRWDSAAALLGLAVHLKLYPGIYGATVWSRLASDNPSRSSWLSVNAAQFRFGLISLITFSSLNVLMYLLWGYEFIEASYLYHLGRLDHRHNFSPYFYPIYLRFTSTLSNTSSLLSIFQHPLISFIPQIGLCIGLGLCYGRDDLAFACFIQTYAFVTFNKVVTSQYFMWYMWFVPLLTQKILVSKLKLASIIIIWVVSQAVWLSQAYRLEFLGEPVFRLVWLSSIGFLAGNIWITGALIQGFECLSHDGSWLDGRIKSFRQSSSSFSTRLMFSNQPLRSTSYQTSNRPTIQQESDLFTSSQQTPTHIHFSKFCYLINHPHHCLIVCQSIFISIWFLLNLLLDDACGLNGLNCLPWNKENTTLTFRCPSRCGTQTGLLNPRVIGDQVINYRPLVIGGGENSTKIYRGDSFICQAAIHAGVTSSLRGGCGVLKMLGNNDCFKSSQANGLTSVDFSNPFPSSFTFLDHTFDRSCDDLWLNIIILNVFGSLIFTSFFKPSPAVFFWLLCCLGYWTVVIASEPNSIPPSLSNALGDFLPFFFVCRWLWSVAWKNVVRKINTIDRIWLYLLPCWLGILMNLTTSWIPIDRLTPRDIQQRPGALPSVIILALCVLILISYQLCCLHKRNRLNRLLLFYSLLVLILCLLMITPGHSLRLHHYLIGIFLTPLTSLPTKPSAVFQAFLLGMIQNGIARWSFASILELSQDLIGDGYDFSGKLPIINPNSTGFGINNQNLTVGWKSNSFNFSIGIMIDDVLRMVTSSNRNSFNLNHLNSNLSKIHLGWTYSCHLTFISFWSLVEPVHLVL</sequence>
<proteinExistence type="inferred from homology"/>
<dbReference type="SUPFAM" id="SSF69848">
    <property type="entry name" value="LCCL domain"/>
    <property type="match status" value="1"/>
</dbReference>
<feature type="transmembrane region" description="Helical" evidence="15">
    <location>
        <begin position="769"/>
        <end position="791"/>
    </location>
</feature>
<dbReference type="PANTHER" id="PTHR12886">
    <property type="entry name" value="PIG-M MANNOSYLTRANSFERASE"/>
    <property type="match status" value="1"/>
</dbReference>
<feature type="transmembrane region" description="Helical" evidence="15">
    <location>
        <begin position="649"/>
        <end position="667"/>
    </location>
</feature>
<feature type="transmembrane region" description="Helical" evidence="15">
    <location>
        <begin position="225"/>
        <end position="246"/>
    </location>
</feature>
<evidence type="ECO:0000256" key="12">
    <source>
        <dbReference type="ARBA" id="ARBA00025399"/>
    </source>
</evidence>
<comment type="function">
    <text evidence="12">Mannosyltransferase involved in glycosylphosphatidylinositol-anchor biosynthesis. Transfers the first alpha-1,4-mannose to GlcN-acyl-PI during GPI precursor assembly. Required for cell wall integrity.</text>
</comment>
<feature type="transmembrane region" description="Helical" evidence="15">
    <location>
        <begin position="674"/>
        <end position="691"/>
    </location>
</feature>